<evidence type="ECO:0000256" key="8">
    <source>
        <dbReference type="ARBA" id="ARBA00022960"/>
    </source>
</evidence>
<reference evidence="18 19" key="2">
    <citation type="journal article" date="2014" name="FEMS Microbiol. Lett.">
        <title>Draft genomic DNA sequence of the facultatively methylotrophic bacterium Acidomonas methanolica type strain MB58.</title>
        <authorList>
            <person name="Higashiura N."/>
            <person name="Hadano H."/>
            <person name="Hirakawa H."/>
            <person name="Matsutani M."/>
            <person name="Takabe S."/>
            <person name="Matsushita K."/>
            <person name="Azuma Y."/>
        </authorList>
    </citation>
    <scope>NUCLEOTIDE SEQUENCE [LARGE SCALE GENOMIC DNA]</scope>
    <source>
        <strain evidence="18 19">MB58</strain>
    </source>
</reference>
<dbReference type="EMBL" id="BAND01000060">
    <property type="protein sequence ID" value="GAJ29377.1"/>
    <property type="molecule type" value="Genomic_DNA"/>
</dbReference>
<evidence type="ECO:0000256" key="3">
    <source>
        <dbReference type="ARBA" id="ARBA00012448"/>
    </source>
</evidence>
<evidence type="ECO:0000256" key="14">
    <source>
        <dbReference type="RuleBase" id="RU004016"/>
    </source>
</evidence>
<feature type="region of interest" description="Disordered" evidence="15">
    <location>
        <begin position="29"/>
        <end position="69"/>
    </location>
</feature>
<sequence length="422" mass="45436">MNDHRQHFCQTRRALLCGAAGFAALPAHAAHPRKAHHHGAHKTDGDEDGESDDKAAVTPSAGPATTPVGPLDTVARWACIVDFNTGATLLEKAADERMTPSSLTKLMTAYIVFTMLKVGRLSLTQSLPVSEKAWRMQGSKMFVPLGQSVPVDQLIEGMLIQSGNDACIVLAEGIAGSEDQFAALMNQEATRLGLTNSHFVNCTGWPADNHYMSARDVTTLAVHLIRDFPEYYHFFGAKDYTFSKIHQGNRNVLVDKGLADGLKTGHTEAGGYGLCASSDRNGNRIVMTINGTASSNERAHEGERLLGWAFMNFDNVTVFRKGQEVDRVPVWMGEVRDVPLVAARDVVLTLPHGWQQRSHFGVDCQSPAIAPVRAGQSLGSLVLSNPGMPDIRVALVAGRNVAKLGLVGRALARLGHPPAAHG</sequence>
<dbReference type="AlphaFoldDB" id="A0A023D5G0"/>
<evidence type="ECO:0000256" key="4">
    <source>
        <dbReference type="ARBA" id="ARBA00022645"/>
    </source>
</evidence>
<evidence type="ECO:0000256" key="1">
    <source>
        <dbReference type="ARBA" id="ARBA00004752"/>
    </source>
</evidence>
<feature type="binding site" evidence="13">
    <location>
        <position position="263"/>
    </location>
    <ligand>
        <name>substrate</name>
    </ligand>
</feature>
<evidence type="ECO:0000256" key="11">
    <source>
        <dbReference type="ARBA" id="ARBA00034000"/>
    </source>
</evidence>
<reference evidence="19" key="1">
    <citation type="journal article" date="2014" name="FEMS Microbiol. Lett.">
        <title>Draft Genomic DNA Sequence of the Facultatively Methylotrophic Bacterium Acidomonas methanolica type strain MB58.</title>
        <authorList>
            <person name="Higashiura N."/>
            <person name="Hadano H."/>
            <person name="Hirakawa H."/>
            <person name="Matsutani M."/>
            <person name="Takabe S."/>
            <person name="Matsushita K."/>
            <person name="Azuma Y."/>
        </authorList>
    </citation>
    <scope>NUCLEOTIDE SEQUENCE [LARGE SCALE GENOMIC DNA]</scope>
    <source>
        <strain evidence="19">MB58</strain>
    </source>
</reference>
<dbReference type="Proteomes" id="UP000019760">
    <property type="component" value="Unassembled WGS sequence"/>
</dbReference>
<dbReference type="PANTHER" id="PTHR21581:SF6">
    <property type="entry name" value="TRAFFICKING PROTEIN PARTICLE COMPLEX SUBUNIT 12"/>
    <property type="match status" value="1"/>
</dbReference>
<dbReference type="GO" id="GO:0008360">
    <property type="term" value="P:regulation of cell shape"/>
    <property type="evidence" value="ECO:0007669"/>
    <property type="project" value="UniProtKB-KW"/>
</dbReference>
<dbReference type="GO" id="GO:0009002">
    <property type="term" value="F:serine-type D-Ala-D-Ala carboxypeptidase activity"/>
    <property type="evidence" value="ECO:0007669"/>
    <property type="project" value="UniProtKB-EC"/>
</dbReference>
<feature type="active site" evidence="12">
    <location>
        <position position="162"/>
    </location>
</feature>
<dbReference type="RefSeq" id="WP_042059157.1">
    <property type="nucleotide sequence ID" value="NZ_BAND01000060.1"/>
</dbReference>
<dbReference type="GO" id="GO:0009252">
    <property type="term" value="P:peptidoglycan biosynthetic process"/>
    <property type="evidence" value="ECO:0007669"/>
    <property type="project" value="UniProtKB-UniPathway"/>
</dbReference>
<dbReference type="OrthoDB" id="9795979at2"/>
<feature type="domain" description="Peptidase S11 D-Ala-D-Ala carboxypeptidase A C-terminal" evidence="17">
    <location>
        <begin position="313"/>
        <end position="403"/>
    </location>
</feature>
<dbReference type="Gene3D" id="3.40.710.10">
    <property type="entry name" value="DD-peptidase/beta-lactamase superfamily"/>
    <property type="match status" value="1"/>
</dbReference>
<evidence type="ECO:0000256" key="16">
    <source>
        <dbReference type="SAM" id="SignalP"/>
    </source>
</evidence>
<proteinExistence type="inferred from homology"/>
<evidence type="ECO:0000256" key="5">
    <source>
        <dbReference type="ARBA" id="ARBA00022670"/>
    </source>
</evidence>
<evidence type="ECO:0000256" key="12">
    <source>
        <dbReference type="PIRSR" id="PIRSR618044-1"/>
    </source>
</evidence>
<dbReference type="EC" id="3.4.16.4" evidence="3"/>
<keyword evidence="10" id="KW-0961">Cell wall biogenesis/degradation</keyword>
<feature type="active site" description="Proton acceptor" evidence="12">
    <location>
        <position position="105"/>
    </location>
</feature>
<evidence type="ECO:0000256" key="9">
    <source>
        <dbReference type="ARBA" id="ARBA00022984"/>
    </source>
</evidence>
<protein>
    <recommendedName>
        <fullName evidence="3">serine-type D-Ala-D-Ala carboxypeptidase</fullName>
        <ecNumber evidence="3">3.4.16.4</ecNumber>
    </recommendedName>
</protein>
<dbReference type="PRINTS" id="PR00725">
    <property type="entry name" value="DADACBPTASE1"/>
</dbReference>
<dbReference type="InterPro" id="IPR012907">
    <property type="entry name" value="Peptidase_S11_C"/>
</dbReference>
<dbReference type="GO" id="GO:0071555">
    <property type="term" value="P:cell wall organization"/>
    <property type="evidence" value="ECO:0007669"/>
    <property type="project" value="UniProtKB-KW"/>
</dbReference>
<name>A0A023D5G0_ACIMT</name>
<feature type="signal peptide" evidence="16">
    <location>
        <begin position="1"/>
        <end position="29"/>
    </location>
</feature>
<evidence type="ECO:0000256" key="2">
    <source>
        <dbReference type="ARBA" id="ARBA00007164"/>
    </source>
</evidence>
<gene>
    <name evidence="18" type="ORF">Amme_060_013</name>
</gene>
<comment type="catalytic activity">
    <reaction evidence="11">
        <text>Preferential cleavage: (Ac)2-L-Lys-D-Ala-|-D-Ala. Also transpeptidation of peptidyl-alanyl moieties that are N-acyl substituents of D-alanine.</text>
        <dbReference type="EC" id="3.4.16.4"/>
    </reaction>
</comment>
<evidence type="ECO:0000313" key="18">
    <source>
        <dbReference type="EMBL" id="GAJ29377.1"/>
    </source>
</evidence>
<keyword evidence="4 18" id="KW-0121">Carboxypeptidase</keyword>
<comment type="caution">
    <text evidence="18">The sequence shown here is derived from an EMBL/GenBank/DDBJ whole genome shotgun (WGS) entry which is preliminary data.</text>
</comment>
<feature type="active site" description="Acyl-ester intermediate" evidence="12">
    <location>
        <position position="102"/>
    </location>
</feature>
<dbReference type="InterPro" id="IPR018044">
    <property type="entry name" value="Peptidase_S11"/>
</dbReference>
<evidence type="ECO:0000256" key="6">
    <source>
        <dbReference type="ARBA" id="ARBA00022729"/>
    </source>
</evidence>
<dbReference type="Pfam" id="PF00768">
    <property type="entry name" value="Peptidase_S11"/>
    <property type="match status" value="1"/>
</dbReference>
<evidence type="ECO:0000256" key="13">
    <source>
        <dbReference type="PIRSR" id="PIRSR618044-2"/>
    </source>
</evidence>
<keyword evidence="19" id="KW-1185">Reference proteome</keyword>
<accession>A0A023D5G0</accession>
<keyword evidence="7" id="KW-0378">Hydrolase</keyword>
<dbReference type="InterPro" id="IPR037167">
    <property type="entry name" value="Peptidase_S11_C_sf"/>
</dbReference>
<dbReference type="SUPFAM" id="SSF56601">
    <property type="entry name" value="beta-lactamase/transpeptidase-like"/>
    <property type="match status" value="1"/>
</dbReference>
<evidence type="ECO:0000256" key="15">
    <source>
        <dbReference type="SAM" id="MobiDB-lite"/>
    </source>
</evidence>
<dbReference type="SMART" id="SM00936">
    <property type="entry name" value="PBP5_C"/>
    <property type="match status" value="1"/>
</dbReference>
<keyword evidence="9" id="KW-0573">Peptidoglycan synthesis</keyword>
<evidence type="ECO:0000256" key="10">
    <source>
        <dbReference type="ARBA" id="ARBA00023316"/>
    </source>
</evidence>
<dbReference type="Pfam" id="PF07943">
    <property type="entry name" value="PBP5_C"/>
    <property type="match status" value="1"/>
</dbReference>
<feature type="chain" id="PRO_5030001389" description="serine-type D-Ala-D-Ala carboxypeptidase" evidence="16">
    <location>
        <begin position="30"/>
        <end position="422"/>
    </location>
</feature>
<organism evidence="18 19">
    <name type="scientific">Acidomonas methanolica NBRC 104435</name>
    <dbReference type="NCBI Taxonomy" id="1231351"/>
    <lineage>
        <taxon>Bacteria</taxon>
        <taxon>Pseudomonadati</taxon>
        <taxon>Pseudomonadota</taxon>
        <taxon>Alphaproteobacteria</taxon>
        <taxon>Acetobacterales</taxon>
        <taxon>Acetobacteraceae</taxon>
        <taxon>Acidomonas</taxon>
    </lineage>
</organism>
<feature type="compositionally biased region" description="Basic residues" evidence="15">
    <location>
        <begin position="30"/>
        <end position="40"/>
    </location>
</feature>
<keyword evidence="6 16" id="KW-0732">Signal</keyword>
<dbReference type="UniPathway" id="UPA00219"/>
<dbReference type="GO" id="GO:0006508">
    <property type="term" value="P:proteolysis"/>
    <property type="evidence" value="ECO:0007669"/>
    <property type="project" value="UniProtKB-KW"/>
</dbReference>
<evidence type="ECO:0000313" key="19">
    <source>
        <dbReference type="Proteomes" id="UP000019760"/>
    </source>
</evidence>
<dbReference type="InterPro" id="IPR012338">
    <property type="entry name" value="Beta-lactam/transpept-like"/>
</dbReference>
<dbReference type="PANTHER" id="PTHR21581">
    <property type="entry name" value="D-ALANYL-D-ALANINE CARBOXYPEPTIDASE"/>
    <property type="match status" value="1"/>
</dbReference>
<dbReference type="Gene3D" id="2.60.410.10">
    <property type="entry name" value="D-Ala-D-Ala carboxypeptidase, C-terminal domain"/>
    <property type="match status" value="1"/>
</dbReference>
<comment type="pathway">
    <text evidence="1">Cell wall biogenesis; peptidoglycan biosynthesis.</text>
</comment>
<evidence type="ECO:0000259" key="17">
    <source>
        <dbReference type="SMART" id="SM00936"/>
    </source>
</evidence>
<keyword evidence="5" id="KW-0645">Protease</keyword>
<keyword evidence="8" id="KW-0133">Cell shape</keyword>
<dbReference type="InterPro" id="IPR001967">
    <property type="entry name" value="Peptidase_S11_N"/>
</dbReference>
<comment type="similarity">
    <text evidence="2 14">Belongs to the peptidase S11 family.</text>
</comment>
<evidence type="ECO:0000256" key="7">
    <source>
        <dbReference type="ARBA" id="ARBA00022801"/>
    </source>
</evidence>